<protein>
    <recommendedName>
        <fullName evidence="4">DUF4350 domain-containing protein</fullName>
    </recommendedName>
</protein>
<dbReference type="eggNOG" id="ENOG502Z8TX">
    <property type="taxonomic scope" value="Bacteria"/>
</dbReference>
<feature type="transmembrane region" description="Helical" evidence="1">
    <location>
        <begin position="6"/>
        <end position="24"/>
    </location>
</feature>
<dbReference type="OrthoDB" id="1111222at2"/>
<evidence type="ECO:0000313" key="3">
    <source>
        <dbReference type="Proteomes" id="UP000028709"/>
    </source>
</evidence>
<gene>
    <name evidence="2" type="ORF">IQ37_12540</name>
</gene>
<keyword evidence="1" id="KW-0472">Membrane</keyword>
<reference evidence="2 3" key="1">
    <citation type="submission" date="2014-07" db="EMBL/GenBank/DDBJ databases">
        <title>Genome of Chryseobacterium piperi CTM.</title>
        <authorList>
            <person name="Pipes S.E."/>
            <person name="Stropko S.J."/>
            <person name="Newman J.D."/>
        </authorList>
    </citation>
    <scope>NUCLEOTIDE SEQUENCE [LARGE SCALE GENOMIC DNA]</scope>
    <source>
        <strain evidence="2 3">CTM</strain>
    </source>
</reference>
<keyword evidence="1" id="KW-1133">Transmembrane helix</keyword>
<comment type="caution">
    <text evidence="2">The sequence shown here is derived from an EMBL/GenBank/DDBJ whole genome shotgun (WGS) entry which is preliminary data.</text>
</comment>
<evidence type="ECO:0008006" key="4">
    <source>
        <dbReference type="Google" id="ProtNLM"/>
    </source>
</evidence>
<dbReference type="AlphaFoldDB" id="A0A086B8G6"/>
<proteinExistence type="predicted"/>
<dbReference type="Proteomes" id="UP000028709">
    <property type="component" value="Unassembled WGS sequence"/>
</dbReference>
<keyword evidence="3" id="KW-1185">Reference proteome</keyword>
<evidence type="ECO:0000256" key="1">
    <source>
        <dbReference type="SAM" id="Phobius"/>
    </source>
</evidence>
<dbReference type="RefSeq" id="WP_034685547.1">
    <property type="nucleotide sequence ID" value="NZ_CP023049.2"/>
</dbReference>
<organism evidence="2 3">
    <name type="scientific">Chryseobacterium piperi</name>
    <dbReference type="NCBI Taxonomy" id="558152"/>
    <lineage>
        <taxon>Bacteria</taxon>
        <taxon>Pseudomonadati</taxon>
        <taxon>Bacteroidota</taxon>
        <taxon>Flavobacteriia</taxon>
        <taxon>Flavobacteriales</taxon>
        <taxon>Weeksellaceae</taxon>
        <taxon>Chryseobacterium group</taxon>
        <taxon>Chryseobacterium</taxon>
    </lineage>
</organism>
<dbReference type="EMBL" id="JPRJ01000023">
    <property type="protein sequence ID" value="KFF25230.1"/>
    <property type="molecule type" value="Genomic_DNA"/>
</dbReference>
<keyword evidence="1" id="KW-0812">Transmembrane</keyword>
<accession>A0A086B8G6</accession>
<dbReference type="KEGG" id="cpip:CJF12_11895"/>
<dbReference type="STRING" id="558152.IQ37_12540"/>
<name>A0A086B8G6_9FLAO</name>
<feature type="transmembrane region" description="Helical" evidence="1">
    <location>
        <begin position="257"/>
        <end position="274"/>
    </location>
</feature>
<sequence length="388" mass="45527">MNKTFKIYAIIFIIIMVILALLEVNKKEVTDWRKNFDPNEKSPFGLFVFNKESKDLFKSQLKKIDKTPYDYYNQNKKEVHNILIIEKQVDKESWRKILTEVSKGSDAMLIVSRIPKEISDSIGYYDSQISFNEQNVLKLTDQKYKNDFINLDKFPSGRGFSYLKPGIEILGKTIEKDNADQANFIKAKFGKGNIYVHSEPLFLTNYYLLKPENIKYTQDVFSYLNDRETLWFVEADDTKASSKFFMRFILSKPALKYAWWIFLGGLILFIFFNAKRKQRIVPIIEPLKNTSVDFVKSIGNLYLQEGDFHDMMAKKAQYFLNRVRMDLLIDTQNLDHDFAKKLQLKTGKPVELIQEAIQLIRKAQDPYASVMKEDLARMNKILDEIILK</sequence>
<evidence type="ECO:0000313" key="2">
    <source>
        <dbReference type="EMBL" id="KFF25230.1"/>
    </source>
</evidence>